<organism evidence="2 3">
    <name type="scientific">Cyanobium gracile UHCC 0139</name>
    <dbReference type="NCBI Taxonomy" id="3110308"/>
    <lineage>
        <taxon>Bacteria</taxon>
        <taxon>Bacillati</taxon>
        <taxon>Cyanobacteriota</taxon>
        <taxon>Cyanophyceae</taxon>
        <taxon>Synechococcales</taxon>
        <taxon>Prochlorococcaceae</taxon>
        <taxon>Cyanobium</taxon>
    </lineage>
</organism>
<comment type="caution">
    <text evidence="2">The sequence shown here is derived from an EMBL/GenBank/DDBJ whole genome shotgun (WGS) entry which is preliminary data.</text>
</comment>
<dbReference type="RefSeq" id="WP_323304919.1">
    <property type="nucleotide sequence ID" value="NZ_JAYGHX010000003.1"/>
</dbReference>
<dbReference type="EMBL" id="JAYGHX010000003">
    <property type="protein sequence ID" value="MEA5390834.1"/>
    <property type="molecule type" value="Genomic_DNA"/>
</dbReference>
<evidence type="ECO:0000313" key="3">
    <source>
        <dbReference type="Proteomes" id="UP001304461"/>
    </source>
</evidence>
<accession>A0ABU5RSV8</accession>
<feature type="region of interest" description="Disordered" evidence="1">
    <location>
        <begin position="1"/>
        <end position="20"/>
    </location>
</feature>
<evidence type="ECO:0008006" key="4">
    <source>
        <dbReference type="Google" id="ProtNLM"/>
    </source>
</evidence>
<protein>
    <recommendedName>
        <fullName evidence="4">DUF3102 domain-containing protein</fullName>
    </recommendedName>
</protein>
<evidence type="ECO:0000313" key="2">
    <source>
        <dbReference type="EMBL" id="MEA5390834.1"/>
    </source>
</evidence>
<evidence type="ECO:0000256" key="1">
    <source>
        <dbReference type="SAM" id="MobiDB-lite"/>
    </source>
</evidence>
<keyword evidence="3" id="KW-1185">Reference proteome</keyword>
<name>A0ABU5RSV8_9CYAN</name>
<sequence>MVPSMALPEAPQLRLDLPDPESDTLSTMEFLARLEEAWAVCDRFDLQTEIWRGRILRSVRDRERRGGEGRGTGFLQWLREREISKTRAYTLIQLAESADGLVGEGLLEEASVNNFSKRAFLETAQADPEVQLMISEAANEGQQITRKQVRRLTDEFTAATSPLLPEEIRQRTADNLLPPRAVAPLVRELAKLPEEQQDDLRRVLRDEPELERVKDVTLTARWLSKAAEAGLAVRAFQQGNLDLEKALQEAQRLDALGLLADAVGQAQALESAVLKLHTSWRRLGGLQERLWVESGSSTPHLRELLTVLQSLSGTTMRVSLGELAGGKRVRLQLVEESPDQLEPPPLP</sequence>
<reference evidence="2 3" key="1">
    <citation type="submission" date="2023-12" db="EMBL/GenBank/DDBJ databases">
        <title>Baltic Sea Cyanobacteria.</title>
        <authorList>
            <person name="Delbaje E."/>
            <person name="Fewer D.P."/>
            <person name="Shishido T.K."/>
        </authorList>
    </citation>
    <scope>NUCLEOTIDE SEQUENCE [LARGE SCALE GENOMIC DNA]</scope>
    <source>
        <strain evidence="2 3">UHCC 0139</strain>
    </source>
</reference>
<gene>
    <name evidence="2" type="ORF">VB738_06100</name>
</gene>
<dbReference type="Proteomes" id="UP001304461">
    <property type="component" value="Unassembled WGS sequence"/>
</dbReference>
<proteinExistence type="predicted"/>